<gene>
    <name evidence="7" type="ORF">FHR75_004265</name>
</gene>
<sequence>MARPRTVSDEAIHAATAEVMRRHGLQGTTLAAVAAHAGLSAAGLVQRFGSKRQLLLDFARRGEAATVECFTTARSTSTSPLHAVQTALAMLTAQVRERSELANNLSFLQLDLADEDFRALAAANARQAQAQIEELLREAVTAGELAATDTGALARTVYLTYNGVLTLWPLTGTRPLARELHDAVSAVLRPYLPTRR</sequence>
<feature type="coiled-coil region" evidence="5">
    <location>
        <begin position="118"/>
        <end position="145"/>
    </location>
</feature>
<dbReference type="InterPro" id="IPR036271">
    <property type="entry name" value="Tet_transcr_reg_TetR-rel_C_sf"/>
</dbReference>
<keyword evidence="5" id="KW-0175">Coiled coil</keyword>
<dbReference type="OMA" id="FLCMDLG"/>
<evidence type="ECO:0000256" key="3">
    <source>
        <dbReference type="ARBA" id="ARBA00023163"/>
    </source>
</evidence>
<name>A0A7W4XYU9_KINRA</name>
<comment type="caution">
    <text evidence="7">The sequence shown here is derived from an EMBL/GenBank/DDBJ whole genome shotgun (WGS) entry which is preliminary data.</text>
</comment>
<evidence type="ECO:0000256" key="2">
    <source>
        <dbReference type="ARBA" id="ARBA00023125"/>
    </source>
</evidence>
<proteinExistence type="predicted"/>
<dbReference type="AlphaFoldDB" id="A0A7W4XYU9"/>
<evidence type="ECO:0000313" key="8">
    <source>
        <dbReference type="Proteomes" id="UP000533269"/>
    </source>
</evidence>
<reference evidence="7 8" key="2">
    <citation type="submission" date="2020-08" db="EMBL/GenBank/DDBJ databases">
        <authorList>
            <person name="Partida-Martinez L."/>
            <person name="Huntemann M."/>
            <person name="Clum A."/>
            <person name="Wang J."/>
            <person name="Palaniappan K."/>
            <person name="Ritter S."/>
            <person name="Chen I.-M."/>
            <person name="Stamatis D."/>
            <person name="Reddy T."/>
            <person name="O'Malley R."/>
            <person name="Daum C."/>
            <person name="Shapiro N."/>
            <person name="Ivanova N."/>
            <person name="Kyrpides N."/>
            <person name="Woyke T."/>
        </authorList>
    </citation>
    <scope>NUCLEOTIDE SEQUENCE [LARGE SCALE GENOMIC DNA]</scope>
    <source>
        <strain evidence="7 8">AS2.23</strain>
    </source>
</reference>
<feature type="DNA-binding region" description="H-T-H motif" evidence="4">
    <location>
        <begin position="29"/>
        <end position="48"/>
    </location>
</feature>
<evidence type="ECO:0000256" key="5">
    <source>
        <dbReference type="SAM" id="Coils"/>
    </source>
</evidence>
<evidence type="ECO:0000259" key="6">
    <source>
        <dbReference type="PROSITE" id="PS50977"/>
    </source>
</evidence>
<dbReference type="EMBL" id="JACHVY010000008">
    <property type="protein sequence ID" value="MBB2903423.1"/>
    <property type="molecule type" value="Genomic_DNA"/>
</dbReference>
<evidence type="ECO:0000256" key="4">
    <source>
        <dbReference type="PROSITE-ProRule" id="PRU00335"/>
    </source>
</evidence>
<accession>A0A7W4XYU9</accession>
<dbReference type="Proteomes" id="UP000533269">
    <property type="component" value="Unassembled WGS sequence"/>
</dbReference>
<evidence type="ECO:0000256" key="1">
    <source>
        <dbReference type="ARBA" id="ARBA00023015"/>
    </source>
</evidence>
<dbReference type="PANTHER" id="PTHR47506:SF1">
    <property type="entry name" value="HTH-TYPE TRANSCRIPTIONAL REGULATOR YJDC"/>
    <property type="match status" value="1"/>
</dbReference>
<dbReference type="PANTHER" id="PTHR47506">
    <property type="entry name" value="TRANSCRIPTIONAL REGULATORY PROTEIN"/>
    <property type="match status" value="1"/>
</dbReference>
<reference evidence="7 8" key="1">
    <citation type="submission" date="2020-08" db="EMBL/GenBank/DDBJ databases">
        <title>The Agave Microbiome: Exploring the role of microbial communities in plant adaptations to desert environments.</title>
        <authorList>
            <person name="Partida-Martinez L.P."/>
        </authorList>
    </citation>
    <scope>NUCLEOTIDE SEQUENCE [LARGE SCALE GENOMIC DNA]</scope>
    <source>
        <strain evidence="7 8">AS2.23</strain>
    </source>
</reference>
<dbReference type="SUPFAM" id="SSF46689">
    <property type="entry name" value="Homeodomain-like"/>
    <property type="match status" value="1"/>
</dbReference>
<dbReference type="Gene3D" id="1.10.357.10">
    <property type="entry name" value="Tetracycline Repressor, domain 2"/>
    <property type="match status" value="1"/>
</dbReference>
<keyword evidence="2 4" id="KW-0238">DNA-binding</keyword>
<keyword evidence="1" id="KW-0805">Transcription regulation</keyword>
<dbReference type="SUPFAM" id="SSF48498">
    <property type="entry name" value="Tetracyclin repressor-like, C-terminal domain"/>
    <property type="match status" value="1"/>
</dbReference>
<keyword evidence="3" id="KW-0804">Transcription</keyword>
<evidence type="ECO:0000313" key="7">
    <source>
        <dbReference type="EMBL" id="MBB2903423.1"/>
    </source>
</evidence>
<dbReference type="InterPro" id="IPR009057">
    <property type="entry name" value="Homeodomain-like_sf"/>
</dbReference>
<dbReference type="GO" id="GO:0003677">
    <property type="term" value="F:DNA binding"/>
    <property type="evidence" value="ECO:0007669"/>
    <property type="project" value="UniProtKB-UniRule"/>
</dbReference>
<protein>
    <submittedName>
        <fullName evidence="7">AcrR family transcriptional regulator</fullName>
    </submittedName>
</protein>
<dbReference type="PROSITE" id="PS50977">
    <property type="entry name" value="HTH_TETR_2"/>
    <property type="match status" value="1"/>
</dbReference>
<dbReference type="InterPro" id="IPR001647">
    <property type="entry name" value="HTH_TetR"/>
</dbReference>
<dbReference type="Pfam" id="PF00440">
    <property type="entry name" value="TetR_N"/>
    <property type="match status" value="1"/>
</dbReference>
<dbReference type="RefSeq" id="WP_012087605.1">
    <property type="nucleotide sequence ID" value="NZ_JACHVY010000008.1"/>
</dbReference>
<organism evidence="7 8">
    <name type="scientific">Kineococcus radiotolerans</name>
    <dbReference type="NCBI Taxonomy" id="131568"/>
    <lineage>
        <taxon>Bacteria</taxon>
        <taxon>Bacillati</taxon>
        <taxon>Actinomycetota</taxon>
        <taxon>Actinomycetes</taxon>
        <taxon>Kineosporiales</taxon>
        <taxon>Kineosporiaceae</taxon>
        <taxon>Kineococcus</taxon>
    </lineage>
</organism>
<feature type="domain" description="HTH tetR-type" evidence="6">
    <location>
        <begin position="6"/>
        <end position="66"/>
    </location>
</feature>